<feature type="transmembrane region" description="Helical" evidence="1">
    <location>
        <begin position="67"/>
        <end position="92"/>
    </location>
</feature>
<keyword evidence="1" id="KW-1133">Transmembrane helix</keyword>
<name>A4JUB7_BURVG</name>
<protein>
    <recommendedName>
        <fullName evidence="4">AI-2E family transporter</fullName>
    </recommendedName>
</protein>
<keyword evidence="1" id="KW-0472">Membrane</keyword>
<dbReference type="KEGG" id="bvi:Bcep1808_6984"/>
<keyword evidence="2" id="KW-0614">Plasmid</keyword>
<proteinExistence type="predicted"/>
<evidence type="ECO:0000313" key="2">
    <source>
        <dbReference type="EMBL" id="ABO59870.1"/>
    </source>
</evidence>
<reference evidence="2 3" key="1">
    <citation type="submission" date="2007-03" db="EMBL/GenBank/DDBJ databases">
        <title>Complete sequence of plasmid pBVIE01 of Burkholderia vietnamiensis G4.</title>
        <authorList>
            <consortium name="US DOE Joint Genome Institute"/>
            <person name="Copeland A."/>
            <person name="Lucas S."/>
            <person name="Lapidus A."/>
            <person name="Barry K."/>
            <person name="Detter J.C."/>
            <person name="Glavina del Rio T."/>
            <person name="Hammon N."/>
            <person name="Israni S."/>
            <person name="Dalin E."/>
            <person name="Tice H."/>
            <person name="Pitluck S."/>
            <person name="Chain P."/>
            <person name="Malfatti S."/>
            <person name="Shin M."/>
            <person name="Vergez L."/>
            <person name="Schmutz J."/>
            <person name="Larimer F."/>
            <person name="Land M."/>
            <person name="Hauser L."/>
            <person name="Kyrpides N."/>
            <person name="Tiedje J."/>
            <person name="Richardson P."/>
        </authorList>
    </citation>
    <scope>NUCLEOTIDE SEQUENCE [LARGE SCALE GENOMIC DNA]</scope>
    <source>
        <strain evidence="3">G4 / LMG 22486</strain>
        <plasmid evidence="2 3">pBVIE01</plasmid>
    </source>
</reference>
<sequence>MDKPHPMVTNRPHSFEVASIAVAFALLVGALLLHLVPALFAGLITFALIHQLARSFGGLLPHARGKLVAVGFLALIVIGALVGGSLAIISVLKADAGLSALFQKMASILENATRSMPAGFMSGLPSGAAEIREHVVNWLREHASEMGMVGKEAGVALAHVLIGVVIGAMVALHEATSTRRAGPLAASLLARINRFADSFRKVVFAQVQISLINTCLTALYLAVVLPAAGVHLPFTKTMIGLTFVLGLLPVAGNLLSNAIIIVISISHSFNAAIASLAFLVVIHKIEYFLNARIVGSQIKAAAWELLLAMLVMESMFGVAGVAAAPIFYAYLKSELDSRGYL</sequence>
<feature type="transmembrane region" description="Helical" evidence="1">
    <location>
        <begin position="254"/>
        <end position="282"/>
    </location>
</feature>
<dbReference type="EMBL" id="CP000617">
    <property type="protein sequence ID" value="ABO59870.1"/>
    <property type="molecule type" value="Genomic_DNA"/>
</dbReference>
<dbReference type="HOGENOM" id="CLU_798794_0_0_4"/>
<keyword evidence="1" id="KW-0812">Transmembrane</keyword>
<feature type="transmembrane region" description="Helical" evidence="1">
    <location>
        <begin position="20"/>
        <end position="46"/>
    </location>
</feature>
<feature type="transmembrane region" description="Helical" evidence="1">
    <location>
        <begin position="303"/>
        <end position="331"/>
    </location>
</feature>
<dbReference type="Proteomes" id="UP000002287">
    <property type="component" value="Plasmid pBVIE01"/>
</dbReference>
<gene>
    <name evidence="2" type="ordered locus">Bcep1808_6984</name>
</gene>
<evidence type="ECO:0000313" key="3">
    <source>
        <dbReference type="Proteomes" id="UP000002287"/>
    </source>
</evidence>
<feature type="transmembrane region" description="Helical" evidence="1">
    <location>
        <begin position="210"/>
        <end position="234"/>
    </location>
</feature>
<evidence type="ECO:0008006" key="4">
    <source>
        <dbReference type="Google" id="ProtNLM"/>
    </source>
</evidence>
<dbReference type="AlphaFoldDB" id="A4JUB7"/>
<organism evidence="2 3">
    <name type="scientific">Burkholderia vietnamiensis (strain G4 / LMG 22486)</name>
    <name type="common">Burkholderia cepacia (strain R1808)</name>
    <dbReference type="NCBI Taxonomy" id="269482"/>
    <lineage>
        <taxon>Bacteria</taxon>
        <taxon>Pseudomonadati</taxon>
        <taxon>Pseudomonadota</taxon>
        <taxon>Betaproteobacteria</taxon>
        <taxon>Burkholderiales</taxon>
        <taxon>Burkholderiaceae</taxon>
        <taxon>Burkholderia</taxon>
        <taxon>Burkholderia cepacia complex</taxon>
    </lineage>
</organism>
<feature type="transmembrane region" description="Helical" evidence="1">
    <location>
        <begin position="153"/>
        <end position="172"/>
    </location>
</feature>
<accession>A4JUB7</accession>
<evidence type="ECO:0000256" key="1">
    <source>
        <dbReference type="SAM" id="Phobius"/>
    </source>
</evidence>
<geneLocation type="plasmid" evidence="2 3">
    <name>pBVIE01</name>
</geneLocation>